<gene>
    <name evidence="2" type="ORF">V5E97_04205</name>
</gene>
<dbReference type="AlphaFoldDB" id="A0AAU7CTD2"/>
<proteinExistence type="predicted"/>
<dbReference type="Pfam" id="PF03009">
    <property type="entry name" value="GDPD"/>
    <property type="match status" value="1"/>
</dbReference>
<protein>
    <submittedName>
        <fullName evidence="2">Glycerophosphodiester phosphodiesterase family protein</fullName>
    </submittedName>
</protein>
<dbReference type="EMBL" id="CP155447">
    <property type="protein sequence ID" value="XBH08289.1"/>
    <property type="molecule type" value="Genomic_DNA"/>
</dbReference>
<dbReference type="RefSeq" id="WP_406701121.1">
    <property type="nucleotide sequence ID" value="NZ_CP155447.1"/>
</dbReference>
<dbReference type="PANTHER" id="PTHR46211">
    <property type="entry name" value="GLYCEROPHOSPHORYL DIESTER PHOSPHODIESTERASE"/>
    <property type="match status" value="1"/>
</dbReference>
<dbReference type="Gene3D" id="3.20.20.190">
    <property type="entry name" value="Phosphatidylinositol (PI) phosphodiesterase"/>
    <property type="match status" value="1"/>
</dbReference>
<feature type="domain" description="GP-PDE" evidence="1">
    <location>
        <begin position="1"/>
        <end position="207"/>
    </location>
</feature>
<dbReference type="InterPro" id="IPR030395">
    <property type="entry name" value="GP_PDE_dom"/>
</dbReference>
<dbReference type="PANTHER" id="PTHR46211:SF8">
    <property type="entry name" value="PHOSPHODIESTERASE"/>
    <property type="match status" value="1"/>
</dbReference>
<dbReference type="GO" id="GO:0008081">
    <property type="term" value="F:phosphoric diester hydrolase activity"/>
    <property type="evidence" value="ECO:0007669"/>
    <property type="project" value="InterPro"/>
</dbReference>
<sequence length="231" mass="26356">MEAGADYAEIDVHETADGAIVLLHDDDLMRMAGDPRKVWDLTLAEISQVDVGRRFSPAHIGERVPTLEAAIKLARGKIKLNIELKFRGRNRELAGAVARLIHRERFESECVVASLTYDGLTEAKRHNPRIRTAAVITYALGDMNRLNTDILSVNQNFLTDRLLRRAHALKKEVYVWTVNDPRSMVELIERGVTNIITNEPQLLVSLRHERENLSEVERRLLATRYFLDIKP</sequence>
<evidence type="ECO:0000259" key="1">
    <source>
        <dbReference type="PROSITE" id="PS51704"/>
    </source>
</evidence>
<reference evidence="2" key="1">
    <citation type="submission" date="2024-05" db="EMBL/GenBank/DDBJ databases">
        <title>Planctomycetes of the genus Singulisphaera possess chitinolytic capabilities.</title>
        <authorList>
            <person name="Ivanova A."/>
        </authorList>
    </citation>
    <scope>NUCLEOTIDE SEQUENCE</scope>
    <source>
        <strain evidence="2">Ch08T</strain>
    </source>
</reference>
<accession>A0AAU7CTD2</accession>
<organism evidence="2">
    <name type="scientific">Singulisphaera sp. Ch08</name>
    <dbReference type="NCBI Taxonomy" id="3120278"/>
    <lineage>
        <taxon>Bacteria</taxon>
        <taxon>Pseudomonadati</taxon>
        <taxon>Planctomycetota</taxon>
        <taxon>Planctomycetia</taxon>
        <taxon>Isosphaerales</taxon>
        <taxon>Isosphaeraceae</taxon>
        <taxon>Singulisphaera</taxon>
    </lineage>
</organism>
<dbReference type="InterPro" id="IPR017946">
    <property type="entry name" value="PLC-like_Pdiesterase_TIM-brl"/>
</dbReference>
<dbReference type="GO" id="GO:0006629">
    <property type="term" value="P:lipid metabolic process"/>
    <property type="evidence" value="ECO:0007669"/>
    <property type="project" value="InterPro"/>
</dbReference>
<dbReference type="SUPFAM" id="SSF51695">
    <property type="entry name" value="PLC-like phosphodiesterases"/>
    <property type="match status" value="1"/>
</dbReference>
<name>A0AAU7CTD2_9BACT</name>
<dbReference type="PROSITE" id="PS51704">
    <property type="entry name" value="GP_PDE"/>
    <property type="match status" value="1"/>
</dbReference>
<evidence type="ECO:0000313" key="2">
    <source>
        <dbReference type="EMBL" id="XBH08289.1"/>
    </source>
</evidence>